<reference evidence="1" key="1">
    <citation type="submission" date="2023-10" db="EMBL/GenBank/DDBJ databases">
        <authorList>
            <person name="Chen Y."/>
            <person name="Shah S."/>
            <person name="Dougan E. K."/>
            <person name="Thang M."/>
            <person name="Chan C."/>
        </authorList>
    </citation>
    <scope>NUCLEOTIDE SEQUENCE [LARGE SCALE GENOMIC DNA]</scope>
</reference>
<dbReference type="Proteomes" id="UP001189429">
    <property type="component" value="Unassembled WGS sequence"/>
</dbReference>
<protein>
    <submittedName>
        <fullName evidence="1">Uncharacterized protein</fullName>
    </submittedName>
</protein>
<organism evidence="1 2">
    <name type="scientific">Prorocentrum cordatum</name>
    <dbReference type="NCBI Taxonomy" id="2364126"/>
    <lineage>
        <taxon>Eukaryota</taxon>
        <taxon>Sar</taxon>
        <taxon>Alveolata</taxon>
        <taxon>Dinophyceae</taxon>
        <taxon>Prorocentrales</taxon>
        <taxon>Prorocentraceae</taxon>
        <taxon>Prorocentrum</taxon>
    </lineage>
</organism>
<evidence type="ECO:0000313" key="1">
    <source>
        <dbReference type="EMBL" id="CAK0901834.1"/>
    </source>
</evidence>
<gene>
    <name evidence="1" type="ORF">PCOR1329_LOCUS78651</name>
</gene>
<keyword evidence="2" id="KW-1185">Reference proteome</keyword>
<sequence>MLCSPSTDCAQGQTSAGVAIFARRTVGLRWPDGLARGAAVPYRLLSTMVDLPGWPPLLVGSAYLYTGEGLSQRNLHILKMAEQVMEGAHLALLGADWNFGSACLEMSGMPRKAGMLIVYFFQKCEVTVGYSRI</sequence>
<comment type="caution">
    <text evidence="1">The sequence shown here is derived from an EMBL/GenBank/DDBJ whole genome shotgun (WGS) entry which is preliminary data.</text>
</comment>
<evidence type="ECO:0000313" key="2">
    <source>
        <dbReference type="Proteomes" id="UP001189429"/>
    </source>
</evidence>
<accession>A0ABN9XPI1</accession>
<proteinExistence type="predicted"/>
<dbReference type="EMBL" id="CAUYUJ010020988">
    <property type="protein sequence ID" value="CAK0901834.1"/>
    <property type="molecule type" value="Genomic_DNA"/>
</dbReference>
<name>A0ABN9XPI1_9DINO</name>